<protein>
    <submittedName>
        <fullName evidence="1">Putative O-methyltransferase YrrM</fullName>
    </submittedName>
</protein>
<dbReference type="Proteomes" id="UP000578036">
    <property type="component" value="Unassembled WGS sequence"/>
</dbReference>
<organism evidence="1 2">
    <name type="scientific">Cupriavidus alkaliphilus</name>
    <dbReference type="NCBI Taxonomy" id="942866"/>
    <lineage>
        <taxon>Bacteria</taxon>
        <taxon>Pseudomonadati</taxon>
        <taxon>Pseudomonadota</taxon>
        <taxon>Betaproteobacteria</taxon>
        <taxon>Burkholderiales</taxon>
        <taxon>Burkholderiaceae</taxon>
        <taxon>Cupriavidus</taxon>
    </lineage>
</organism>
<dbReference type="Pfam" id="PF13578">
    <property type="entry name" value="Methyltransf_24"/>
    <property type="match status" value="1"/>
</dbReference>
<keyword evidence="2" id="KW-1185">Reference proteome</keyword>
<name>A0A7W4V7I4_9BURK</name>
<keyword evidence="1" id="KW-0808">Transferase</keyword>
<reference evidence="1 2" key="1">
    <citation type="submission" date="2020-08" db="EMBL/GenBank/DDBJ databases">
        <title>Genomic Encyclopedia of Type Strains, Phase IV (KMG-V): Genome sequencing to study the core and pangenomes of soil and plant-associated prokaryotes.</title>
        <authorList>
            <person name="Whitman W."/>
        </authorList>
    </citation>
    <scope>NUCLEOTIDE SEQUENCE [LARGE SCALE GENOMIC DNA]</scope>
    <source>
        <strain evidence="1 2">SLV-2362</strain>
    </source>
</reference>
<comment type="caution">
    <text evidence="1">The sequence shown here is derived from an EMBL/GenBank/DDBJ whole genome shotgun (WGS) entry which is preliminary data.</text>
</comment>
<dbReference type="EMBL" id="JACHWF010000001">
    <property type="protein sequence ID" value="MBB3006054.1"/>
    <property type="molecule type" value="Genomic_DNA"/>
</dbReference>
<evidence type="ECO:0000313" key="1">
    <source>
        <dbReference type="EMBL" id="MBB3006054.1"/>
    </source>
</evidence>
<proteinExistence type="predicted"/>
<evidence type="ECO:0000313" key="2">
    <source>
        <dbReference type="Proteomes" id="UP000578036"/>
    </source>
</evidence>
<dbReference type="RefSeq" id="WP_167355471.1">
    <property type="nucleotide sequence ID" value="NZ_FMAD01000001.1"/>
</dbReference>
<dbReference type="GO" id="GO:0008168">
    <property type="term" value="F:methyltransferase activity"/>
    <property type="evidence" value="ECO:0007669"/>
    <property type="project" value="UniProtKB-KW"/>
</dbReference>
<dbReference type="GO" id="GO:0032259">
    <property type="term" value="P:methylation"/>
    <property type="evidence" value="ECO:0007669"/>
    <property type="project" value="UniProtKB-KW"/>
</dbReference>
<sequence length="250" mass="27703">MFSQIKSMFREQGSEPDRIGSFFQDGKLLLDRLDALPEPMSFFPTGWMTPLELQVLYNAAKYGRGDFLEIGTWIGKSSTAIALGRRDAGDWRTRKYDAVDFGFVSLTDFCSALAVGMEYAAQDEIARPVLTPGGTMAVLMENLRSRGLLDTVTSVIRGNAADVPVREHYGVVFCDATHNEAEIAVVGPMLSRALRPGSWLMCDDIHEHQHLVDALSKYVTFDFFHLLTHSDSQSKAAIGRVKATAAHKPR</sequence>
<gene>
    <name evidence="1" type="ORF">FHX61_000670</name>
</gene>
<dbReference type="Gene3D" id="3.40.50.150">
    <property type="entry name" value="Vaccinia Virus protein VP39"/>
    <property type="match status" value="1"/>
</dbReference>
<dbReference type="SUPFAM" id="SSF53335">
    <property type="entry name" value="S-adenosyl-L-methionine-dependent methyltransferases"/>
    <property type="match status" value="1"/>
</dbReference>
<dbReference type="InterPro" id="IPR029063">
    <property type="entry name" value="SAM-dependent_MTases_sf"/>
</dbReference>
<accession>A0A7W4V7I4</accession>
<keyword evidence="1" id="KW-0489">Methyltransferase</keyword>
<dbReference type="AlphaFoldDB" id="A0A7W4V7I4"/>